<evidence type="ECO:0000256" key="1">
    <source>
        <dbReference type="SAM" id="SignalP"/>
    </source>
</evidence>
<accession>A0A8J8JUT2</accession>
<keyword evidence="1" id="KW-0732">Signal</keyword>
<sequence length="213" mass="24229">MKNFIIVLALFLLSTQHAQAQVKAVTEEGDEVILFKDGTWKYTSDKKTAEIKLDTLYTKKAADATFLLKSKKIPCGVWLNPKKWKFEKDANDTEPNEYSFTLNGEDVYAMFIPEKGQIPMDSWKAVAVENAKSVAPDIEVVSEGIRNVNGIDVYCMQLNGTIKGIKFTYFGYYYSSDKGSAQFIAYTFQSLFKQYKPEMEKLLNGFVQIDENL</sequence>
<dbReference type="RefSeq" id="WP_171608556.1">
    <property type="nucleotide sequence ID" value="NZ_WHPF01000009.1"/>
</dbReference>
<proteinExistence type="predicted"/>
<name>A0A8J8JUT2_9BACT</name>
<protein>
    <recommendedName>
        <fullName evidence="4">DUF3157 family protein</fullName>
    </recommendedName>
</protein>
<keyword evidence="3" id="KW-1185">Reference proteome</keyword>
<dbReference type="Proteomes" id="UP000598971">
    <property type="component" value="Unassembled WGS sequence"/>
</dbReference>
<feature type="signal peptide" evidence="1">
    <location>
        <begin position="1"/>
        <end position="20"/>
    </location>
</feature>
<organism evidence="2 3">
    <name type="scientific">Limnovirga soli</name>
    <dbReference type="NCBI Taxonomy" id="2656915"/>
    <lineage>
        <taxon>Bacteria</taxon>
        <taxon>Pseudomonadati</taxon>
        <taxon>Bacteroidota</taxon>
        <taxon>Chitinophagia</taxon>
        <taxon>Chitinophagales</taxon>
        <taxon>Chitinophagaceae</taxon>
        <taxon>Limnovirga</taxon>
    </lineage>
</organism>
<gene>
    <name evidence="2" type="ORF">GD597_14175</name>
</gene>
<comment type="caution">
    <text evidence="2">The sequence shown here is derived from an EMBL/GenBank/DDBJ whole genome shotgun (WGS) entry which is preliminary data.</text>
</comment>
<reference evidence="2" key="1">
    <citation type="submission" date="2019-10" db="EMBL/GenBank/DDBJ databases">
        <title>Draft genome sequence of Panacibacter sp. KCS-6.</title>
        <authorList>
            <person name="Yim K.J."/>
        </authorList>
    </citation>
    <scope>NUCLEOTIDE SEQUENCE</scope>
    <source>
        <strain evidence="2">KCS-6</strain>
    </source>
</reference>
<evidence type="ECO:0000313" key="3">
    <source>
        <dbReference type="Proteomes" id="UP000598971"/>
    </source>
</evidence>
<feature type="chain" id="PRO_5035221418" description="DUF3157 family protein" evidence="1">
    <location>
        <begin position="21"/>
        <end position="213"/>
    </location>
</feature>
<evidence type="ECO:0008006" key="4">
    <source>
        <dbReference type="Google" id="ProtNLM"/>
    </source>
</evidence>
<evidence type="ECO:0000313" key="2">
    <source>
        <dbReference type="EMBL" id="NNV56615.1"/>
    </source>
</evidence>
<dbReference type="AlphaFoldDB" id="A0A8J8JUT2"/>
<dbReference type="EMBL" id="WHPF01000009">
    <property type="protein sequence ID" value="NNV56615.1"/>
    <property type="molecule type" value="Genomic_DNA"/>
</dbReference>